<evidence type="ECO:0000313" key="1">
    <source>
        <dbReference type="EMBL" id="AYB32980.1"/>
    </source>
</evidence>
<gene>
    <name evidence="1" type="ORF">D4L85_21430</name>
</gene>
<dbReference type="Proteomes" id="UP000266183">
    <property type="component" value="Chromosome"/>
</dbReference>
<name>A0A385STG1_9BACT</name>
<dbReference type="KEGG" id="chk:D4L85_21430"/>
<proteinExistence type="predicted"/>
<dbReference type="EMBL" id="CP032382">
    <property type="protein sequence ID" value="AYB32980.1"/>
    <property type="molecule type" value="Genomic_DNA"/>
</dbReference>
<accession>A0A385STG1</accession>
<evidence type="ECO:0000313" key="2">
    <source>
        <dbReference type="Proteomes" id="UP000266183"/>
    </source>
</evidence>
<organism evidence="1 2">
    <name type="scientific">Chryseolinea soli</name>
    <dbReference type="NCBI Taxonomy" id="2321403"/>
    <lineage>
        <taxon>Bacteria</taxon>
        <taxon>Pseudomonadati</taxon>
        <taxon>Bacteroidota</taxon>
        <taxon>Cytophagia</taxon>
        <taxon>Cytophagales</taxon>
        <taxon>Fulvivirgaceae</taxon>
        <taxon>Chryseolinea</taxon>
    </lineage>
</organism>
<dbReference type="AlphaFoldDB" id="A0A385STG1"/>
<protein>
    <submittedName>
        <fullName evidence="1">Uncharacterized protein</fullName>
    </submittedName>
</protein>
<sequence>MANSMLGGTVPALMQDDFFDRIPTKGHAHGDAFHQRIDASPQGITNPAGIGRGVMIDWKNLQRDTKGGGD</sequence>
<keyword evidence="2" id="KW-1185">Reference proteome</keyword>
<reference evidence="2" key="1">
    <citation type="submission" date="2018-09" db="EMBL/GenBank/DDBJ databases">
        <title>Chryseolinea sp. KIS68-18 isolated from soil.</title>
        <authorList>
            <person name="Weon H.-Y."/>
            <person name="Kwon S.-W."/>
            <person name="Lee S.A."/>
        </authorList>
    </citation>
    <scope>NUCLEOTIDE SEQUENCE [LARGE SCALE GENOMIC DNA]</scope>
    <source>
        <strain evidence="2">KIS68-18</strain>
    </source>
</reference>